<keyword evidence="5 6" id="KW-0030">Aminoacyl-tRNA synthetase</keyword>
<keyword evidence="2 6" id="KW-0547">Nucleotide-binding</keyword>
<evidence type="ECO:0000256" key="6">
    <source>
        <dbReference type="RuleBase" id="RU363036"/>
    </source>
</evidence>
<dbReference type="InterPro" id="IPR002305">
    <property type="entry name" value="aa-tRNA-synth_Ic"/>
</dbReference>
<keyword evidence="3 6" id="KW-0067">ATP-binding</keyword>
<dbReference type="PANTHER" id="PTHR43766">
    <property type="entry name" value="TRYPTOPHAN--TRNA LIGASE, MITOCHONDRIAL"/>
    <property type="match status" value="1"/>
</dbReference>
<dbReference type="InterPro" id="IPR001412">
    <property type="entry name" value="aa-tRNA-synth_I_CS"/>
</dbReference>
<keyword evidence="4 6" id="KW-0648">Protein biosynthesis</keyword>
<dbReference type="InterPro" id="IPR014729">
    <property type="entry name" value="Rossmann-like_a/b/a_fold"/>
</dbReference>
<evidence type="ECO:0000313" key="8">
    <source>
        <dbReference type="Proteomes" id="UP000281553"/>
    </source>
</evidence>
<evidence type="ECO:0000256" key="5">
    <source>
        <dbReference type="ARBA" id="ARBA00023146"/>
    </source>
</evidence>
<protein>
    <recommendedName>
        <fullName evidence="9">Tryptophan--tRNA ligase</fullName>
    </recommendedName>
</protein>
<dbReference type="SUPFAM" id="SSF52374">
    <property type="entry name" value="Nucleotidylyl transferase"/>
    <property type="match status" value="1"/>
</dbReference>
<dbReference type="PANTHER" id="PTHR43766:SF1">
    <property type="entry name" value="TRYPTOPHAN--TRNA LIGASE, MITOCHONDRIAL"/>
    <property type="match status" value="1"/>
</dbReference>
<keyword evidence="1 6" id="KW-0436">Ligase</keyword>
<dbReference type="AlphaFoldDB" id="A0A3P7NZB6"/>
<dbReference type="Gene3D" id="3.40.50.620">
    <property type="entry name" value="HUPs"/>
    <property type="match status" value="1"/>
</dbReference>
<evidence type="ECO:0000256" key="3">
    <source>
        <dbReference type="ARBA" id="ARBA00022840"/>
    </source>
</evidence>
<keyword evidence="8" id="KW-1185">Reference proteome</keyword>
<dbReference type="Proteomes" id="UP000281553">
    <property type="component" value="Unassembled WGS sequence"/>
</dbReference>
<comment type="similarity">
    <text evidence="6">Belongs to the class-I aminoacyl-tRNA synthetase family.</text>
</comment>
<dbReference type="OrthoDB" id="15808at2759"/>
<dbReference type="GO" id="GO:0004830">
    <property type="term" value="F:tryptophan-tRNA ligase activity"/>
    <property type="evidence" value="ECO:0007669"/>
    <property type="project" value="TreeGrafter"/>
</dbReference>
<dbReference type="InterPro" id="IPR050203">
    <property type="entry name" value="Trp-tRNA_synthetase"/>
</dbReference>
<feature type="non-terminal residue" evidence="7">
    <location>
        <position position="1"/>
    </location>
</feature>
<name>A0A3P7NZB6_DIBLA</name>
<reference evidence="7 8" key="1">
    <citation type="submission" date="2018-11" db="EMBL/GenBank/DDBJ databases">
        <authorList>
            <consortium name="Pathogen Informatics"/>
        </authorList>
    </citation>
    <scope>NUCLEOTIDE SEQUENCE [LARGE SCALE GENOMIC DNA]</scope>
</reference>
<evidence type="ECO:0008006" key="9">
    <source>
        <dbReference type="Google" id="ProtNLM"/>
    </source>
</evidence>
<accession>A0A3P7NZB6</accession>
<dbReference type="GO" id="GO:0005759">
    <property type="term" value="C:mitochondrial matrix"/>
    <property type="evidence" value="ECO:0007669"/>
    <property type="project" value="TreeGrafter"/>
</dbReference>
<dbReference type="GO" id="GO:0070183">
    <property type="term" value="P:mitochondrial tryptophanyl-tRNA aminoacylation"/>
    <property type="evidence" value="ECO:0007669"/>
    <property type="project" value="TreeGrafter"/>
</dbReference>
<gene>
    <name evidence="7" type="ORF">DILT_LOCUS16757</name>
</gene>
<evidence type="ECO:0000256" key="2">
    <source>
        <dbReference type="ARBA" id="ARBA00022741"/>
    </source>
</evidence>
<evidence type="ECO:0000313" key="7">
    <source>
        <dbReference type="EMBL" id="VDN35371.1"/>
    </source>
</evidence>
<evidence type="ECO:0000256" key="1">
    <source>
        <dbReference type="ARBA" id="ARBA00022598"/>
    </source>
</evidence>
<dbReference type="EMBL" id="UYRU01086929">
    <property type="protein sequence ID" value="VDN35371.1"/>
    <property type="molecule type" value="Genomic_DNA"/>
</dbReference>
<dbReference type="Pfam" id="PF00579">
    <property type="entry name" value="tRNA-synt_1b"/>
    <property type="match status" value="1"/>
</dbReference>
<evidence type="ECO:0000256" key="4">
    <source>
        <dbReference type="ARBA" id="ARBA00022917"/>
    </source>
</evidence>
<sequence length="190" mass="20663">FCTFRGLTLKCRSHPSRFPSYKGILTTAQQRNEVVVTGIQPTGIPHLGNYLGMIKPVVKLQSSDSISRIIILIADLHALTCHQPALQLNASIINLAAALLSCGLDPMESVASSQAKKTVLFLQSSVPEHCVLSWLLSSTCSVNVRVDHLFVNYVLDGTRAPFHGPVENILQNTRVTSVALLESTDCVVRT</sequence>
<dbReference type="PROSITE" id="PS00178">
    <property type="entry name" value="AA_TRNA_LIGASE_I"/>
    <property type="match status" value="1"/>
</dbReference>
<organism evidence="7 8">
    <name type="scientific">Dibothriocephalus latus</name>
    <name type="common">Fish tapeworm</name>
    <name type="synonym">Diphyllobothrium latum</name>
    <dbReference type="NCBI Taxonomy" id="60516"/>
    <lineage>
        <taxon>Eukaryota</taxon>
        <taxon>Metazoa</taxon>
        <taxon>Spiralia</taxon>
        <taxon>Lophotrochozoa</taxon>
        <taxon>Platyhelminthes</taxon>
        <taxon>Cestoda</taxon>
        <taxon>Eucestoda</taxon>
        <taxon>Diphyllobothriidea</taxon>
        <taxon>Diphyllobothriidae</taxon>
        <taxon>Dibothriocephalus</taxon>
    </lineage>
</organism>
<dbReference type="GO" id="GO:0005524">
    <property type="term" value="F:ATP binding"/>
    <property type="evidence" value="ECO:0007669"/>
    <property type="project" value="UniProtKB-KW"/>
</dbReference>
<proteinExistence type="inferred from homology"/>